<keyword evidence="1" id="KW-0677">Repeat</keyword>
<dbReference type="EMBL" id="LHZX01000285">
    <property type="protein sequence ID" value="KXV69392.1"/>
    <property type="molecule type" value="Genomic_DNA"/>
</dbReference>
<dbReference type="Pfam" id="PF14559">
    <property type="entry name" value="TPR_19"/>
    <property type="match status" value="1"/>
</dbReference>
<dbReference type="Pfam" id="PF13432">
    <property type="entry name" value="TPR_16"/>
    <property type="match status" value="1"/>
</dbReference>
<proteinExistence type="predicted"/>
<dbReference type="PROSITE" id="PS50005">
    <property type="entry name" value="TPR"/>
    <property type="match status" value="2"/>
</dbReference>
<reference evidence="4 5" key="1">
    <citation type="submission" date="2015-06" db="EMBL/GenBank/DDBJ databases">
        <title>Improved classification and identification of acetic acid bacteria using matrix-assisted laser desorption/ionization time-of-flight mass spectrometry; Gluconobacter nephelii and Gluconobacter uchimurae are later heterotypic synonyms of Gluconobacter japonicus and Gluconobacter oxydans, respectively.</title>
        <authorList>
            <person name="Li L."/>
            <person name="Cleenwerck I."/>
            <person name="De Vuyst L."/>
            <person name="Vandamme P."/>
        </authorList>
    </citation>
    <scope>NUCLEOTIDE SEQUENCE [LARGE SCALE GENOMIC DNA]</scope>
    <source>
        <strain evidence="4 5">LMG 1699</strain>
    </source>
</reference>
<sequence>MPHLLSRTQPDFSSLIPSGPSMRLPKFCFLLSFPVLLSACAQTPATTPDTTRQMMQAAQNPDALARIGQTALQTGDLATAVTFYGRAVALRPDRIDLQLGYAQALTANGKPNEALGLLMPLAAKNPDNSQLSLVTSRLLIEAGRPREALNRLQAAFRQNPSDNRVLVALGVALDTLGNQQAAQGYYQKALALNPDDVAARTDIALSLALSGSYPQAIGILRPLRSELAGTDQISHINAVENALALVYGLMGDQTSSAAILRHRMSEKQAQENLTFYNAIRSSSHEAFSQQ</sequence>
<dbReference type="Gene3D" id="1.25.40.10">
    <property type="entry name" value="Tetratricopeptide repeat domain"/>
    <property type="match status" value="1"/>
</dbReference>
<evidence type="ECO:0000313" key="5">
    <source>
        <dbReference type="Proteomes" id="UP000075377"/>
    </source>
</evidence>
<protein>
    <submittedName>
        <fullName evidence="4">Uncharacterized protein</fullName>
    </submittedName>
</protein>
<keyword evidence="2 3" id="KW-0802">TPR repeat</keyword>
<dbReference type="InterPro" id="IPR011990">
    <property type="entry name" value="TPR-like_helical_dom_sf"/>
</dbReference>
<accession>A0A149UN93</accession>
<dbReference type="InterPro" id="IPR019734">
    <property type="entry name" value="TPR_rpt"/>
</dbReference>
<dbReference type="OrthoDB" id="7225260at2"/>
<comment type="caution">
    <text evidence="4">The sequence shown here is derived from an EMBL/GenBank/DDBJ whole genome shotgun (WGS) entry which is preliminary data.</text>
</comment>
<dbReference type="Proteomes" id="UP000075377">
    <property type="component" value="Unassembled WGS sequence"/>
</dbReference>
<dbReference type="SMART" id="SM00028">
    <property type="entry name" value="TPR"/>
    <property type="match status" value="2"/>
</dbReference>
<evidence type="ECO:0000256" key="2">
    <source>
        <dbReference type="ARBA" id="ARBA00022803"/>
    </source>
</evidence>
<dbReference type="PANTHER" id="PTHR45586:SF1">
    <property type="entry name" value="LIPOPOLYSACCHARIDE ASSEMBLY PROTEIN B"/>
    <property type="match status" value="1"/>
</dbReference>
<organism evidence="4 5">
    <name type="scientific">Acetobacter malorum</name>
    <dbReference type="NCBI Taxonomy" id="178901"/>
    <lineage>
        <taxon>Bacteria</taxon>
        <taxon>Pseudomonadati</taxon>
        <taxon>Pseudomonadota</taxon>
        <taxon>Alphaproteobacteria</taxon>
        <taxon>Acetobacterales</taxon>
        <taxon>Acetobacteraceae</taxon>
        <taxon>Acetobacter</taxon>
    </lineage>
</organism>
<dbReference type="PANTHER" id="PTHR45586">
    <property type="entry name" value="TPR REPEAT-CONTAINING PROTEIN PA4667"/>
    <property type="match status" value="1"/>
</dbReference>
<evidence type="ECO:0000313" key="4">
    <source>
        <dbReference type="EMBL" id="KXV69392.1"/>
    </source>
</evidence>
<gene>
    <name evidence="4" type="ORF">AD951_06910</name>
</gene>
<evidence type="ECO:0000256" key="3">
    <source>
        <dbReference type="PROSITE-ProRule" id="PRU00339"/>
    </source>
</evidence>
<feature type="repeat" description="TPR" evidence="3">
    <location>
        <begin position="163"/>
        <end position="196"/>
    </location>
</feature>
<feature type="repeat" description="TPR" evidence="3">
    <location>
        <begin position="61"/>
        <end position="94"/>
    </location>
</feature>
<dbReference type="SUPFAM" id="SSF48452">
    <property type="entry name" value="TPR-like"/>
    <property type="match status" value="1"/>
</dbReference>
<dbReference type="InterPro" id="IPR051012">
    <property type="entry name" value="CellSynth/LPSAsmb/PSIAsmb"/>
</dbReference>
<dbReference type="PATRIC" id="fig|178901.14.peg.3312"/>
<evidence type="ECO:0000256" key="1">
    <source>
        <dbReference type="ARBA" id="ARBA00022737"/>
    </source>
</evidence>
<dbReference type="AlphaFoldDB" id="A0A149UN93"/>
<name>A0A149UN93_9PROT</name>